<protein>
    <submittedName>
        <fullName evidence="1">Uncharacterized protein</fullName>
    </submittedName>
</protein>
<evidence type="ECO:0000313" key="1">
    <source>
        <dbReference type="EMBL" id="KAI4377551.1"/>
    </source>
</evidence>
<proteinExistence type="predicted"/>
<evidence type="ECO:0000313" key="2">
    <source>
        <dbReference type="Proteomes" id="UP001057402"/>
    </source>
</evidence>
<sequence length="457" mass="49450">MSAEFPSLSSPHPDSEYTQPYDPEDPAVETTGGTAQLLLPSQEDTYQPAAVDAAPSDSKKWPGWPGDCVFRLVVPVAKVGSIIGRKGELIKRMCEETRARIRVLDGPSSVPDRVVLITGKEEPESPLSPAMDAAIRVFKRVSGISETEELSGESAAVFCSIKLLVASTQAISLIGKQGSTIKSMQESSGASIRVLPEGELPVFSSSDERIVEMQGEFLKVLKAVEAVVGHLRKFLVDHSVLPLFEKPVTSNTIVPKDRQLMESWNDKSLLQSIQSSASSDYSLSSKRESLFVDRDIHLESQLASAGALRYRQDPALLAIHPGRVGRVDTPIVTQVVQTMQIPLTYAEDIIGIAGTNIAYIRRTSGAVLTVQESRLVPDKITVEIKGTSSQVQTAQRLIQEFINGHKEPVSTTYGKFDGGARLYSQLGDASYPSTGFSSQPYSGGYGSSLGGYNSFRL</sequence>
<accession>A0ACB9REG3</accession>
<dbReference type="EMBL" id="CM042883">
    <property type="protein sequence ID" value="KAI4377551.1"/>
    <property type="molecule type" value="Genomic_DNA"/>
</dbReference>
<comment type="caution">
    <text evidence="1">The sequence shown here is derived from an EMBL/GenBank/DDBJ whole genome shotgun (WGS) entry which is preliminary data.</text>
</comment>
<reference evidence="2" key="1">
    <citation type="journal article" date="2023" name="Front. Plant Sci.">
        <title>Chromosomal-level genome assembly of Melastoma candidum provides insights into trichome evolution.</title>
        <authorList>
            <person name="Zhong Y."/>
            <person name="Wu W."/>
            <person name="Sun C."/>
            <person name="Zou P."/>
            <person name="Liu Y."/>
            <person name="Dai S."/>
            <person name="Zhou R."/>
        </authorList>
    </citation>
    <scope>NUCLEOTIDE SEQUENCE [LARGE SCALE GENOMIC DNA]</scope>
</reference>
<name>A0ACB9REG3_9MYRT</name>
<gene>
    <name evidence="1" type="ORF">MLD38_015157</name>
</gene>
<organism evidence="1 2">
    <name type="scientific">Melastoma candidum</name>
    <dbReference type="NCBI Taxonomy" id="119954"/>
    <lineage>
        <taxon>Eukaryota</taxon>
        <taxon>Viridiplantae</taxon>
        <taxon>Streptophyta</taxon>
        <taxon>Embryophyta</taxon>
        <taxon>Tracheophyta</taxon>
        <taxon>Spermatophyta</taxon>
        <taxon>Magnoliopsida</taxon>
        <taxon>eudicotyledons</taxon>
        <taxon>Gunneridae</taxon>
        <taxon>Pentapetalae</taxon>
        <taxon>rosids</taxon>
        <taxon>malvids</taxon>
        <taxon>Myrtales</taxon>
        <taxon>Melastomataceae</taxon>
        <taxon>Melastomatoideae</taxon>
        <taxon>Melastomateae</taxon>
        <taxon>Melastoma</taxon>
    </lineage>
</organism>
<keyword evidence="2" id="KW-1185">Reference proteome</keyword>
<dbReference type="Proteomes" id="UP001057402">
    <property type="component" value="Chromosome 4"/>
</dbReference>